<evidence type="ECO:0000313" key="2">
    <source>
        <dbReference type="Proteomes" id="UP000515489"/>
    </source>
</evidence>
<dbReference type="AlphaFoldDB" id="A0A7G7W6L6"/>
<proteinExistence type="predicted"/>
<evidence type="ECO:0000313" key="1">
    <source>
        <dbReference type="EMBL" id="QNH62009.1"/>
    </source>
</evidence>
<dbReference type="PROSITE" id="PS51257">
    <property type="entry name" value="PROKAR_LIPOPROTEIN"/>
    <property type="match status" value="1"/>
</dbReference>
<sequence>MIRNGILVLVALSTLSACKKEERTKEELLQATHWKRTADQRVDVSNGGTPLVTNSTVNCTTGDCSCDDYVVFMPDSKLEKNQGAIVCPNQPAPQNGKWYIDQKDQTLIASELTGYSGYWAFAIEELSTSKLVVSHQIVNGPTISTFRTTFSAQ</sequence>
<keyword evidence="2" id="KW-1185">Reference proteome</keyword>
<name>A0A7G7W6L6_9BACT</name>
<dbReference type="KEGG" id="hsk:H4317_17985"/>
<evidence type="ECO:0008006" key="3">
    <source>
        <dbReference type="Google" id="ProtNLM"/>
    </source>
</evidence>
<reference evidence="1 2" key="1">
    <citation type="submission" date="2020-08" db="EMBL/GenBank/DDBJ databases">
        <title>Hymenobacter sp. S2-20-2 genome sequencing.</title>
        <authorList>
            <person name="Jin L."/>
        </authorList>
    </citation>
    <scope>NUCLEOTIDE SEQUENCE [LARGE SCALE GENOMIC DNA]</scope>
    <source>
        <strain evidence="1 2">S2-20-2</strain>
    </source>
</reference>
<dbReference type="RefSeq" id="WP_185887927.1">
    <property type="nucleotide sequence ID" value="NZ_CP060202.1"/>
</dbReference>
<dbReference type="EMBL" id="CP060202">
    <property type="protein sequence ID" value="QNH62009.1"/>
    <property type="molecule type" value="Genomic_DNA"/>
</dbReference>
<dbReference type="Proteomes" id="UP000515489">
    <property type="component" value="Chromosome"/>
</dbReference>
<accession>A0A7G7W6L6</accession>
<organism evidence="1 2">
    <name type="scientific">Hymenobacter sediminicola</name>
    <dbReference type="NCBI Taxonomy" id="2761579"/>
    <lineage>
        <taxon>Bacteria</taxon>
        <taxon>Pseudomonadati</taxon>
        <taxon>Bacteroidota</taxon>
        <taxon>Cytophagia</taxon>
        <taxon>Cytophagales</taxon>
        <taxon>Hymenobacteraceae</taxon>
        <taxon>Hymenobacter</taxon>
    </lineage>
</organism>
<protein>
    <recommendedName>
        <fullName evidence="3">Lipocalin family protein</fullName>
    </recommendedName>
</protein>
<gene>
    <name evidence="1" type="ORF">H4317_17985</name>
</gene>